<name>A0AA39EU84_9HYME</name>
<organism evidence="1 2">
    <name type="scientific">Microctonus aethiopoides</name>
    <dbReference type="NCBI Taxonomy" id="144406"/>
    <lineage>
        <taxon>Eukaryota</taxon>
        <taxon>Metazoa</taxon>
        <taxon>Ecdysozoa</taxon>
        <taxon>Arthropoda</taxon>
        <taxon>Hexapoda</taxon>
        <taxon>Insecta</taxon>
        <taxon>Pterygota</taxon>
        <taxon>Neoptera</taxon>
        <taxon>Endopterygota</taxon>
        <taxon>Hymenoptera</taxon>
        <taxon>Apocrita</taxon>
        <taxon>Ichneumonoidea</taxon>
        <taxon>Braconidae</taxon>
        <taxon>Euphorinae</taxon>
        <taxon>Microctonus</taxon>
    </lineage>
</organism>
<sequence>METVSPLAADQHYNYLGFPIVLSCRGRFAFVGIKSSGKHSVLKAAIEENFIEPIEIPAAIRASTAPNKMYKYFKEFNLNADISNIGEYSNDSGGFVMSSDLGRINDDIHVPSNKLYSIKNNNCYGYSFVLGGFSISSDLHIIEMEAIQATNLSTEETKHTPNRILESKKCEPKHVKKYDTIKTNVVQKDKNSFLQYLIEKKDETSLVATNSWCIDIGD</sequence>
<dbReference type="EMBL" id="JAQQBS010001820">
    <property type="protein sequence ID" value="KAK0156974.1"/>
    <property type="molecule type" value="Genomic_DNA"/>
</dbReference>
<keyword evidence="2" id="KW-1185">Reference proteome</keyword>
<protein>
    <submittedName>
        <fullName evidence="1">Uncharacterized protein</fullName>
    </submittedName>
</protein>
<reference evidence="1" key="1">
    <citation type="journal article" date="2023" name="bioRxiv">
        <title>Scaffold-level genome assemblies of two parasitoid biocontrol wasps reveal the parthenogenesis mechanism and an associated novel virus.</title>
        <authorList>
            <person name="Inwood S."/>
            <person name="Skelly J."/>
            <person name="Guhlin J."/>
            <person name="Harrop T."/>
            <person name="Goldson S."/>
            <person name="Dearden P."/>
        </authorList>
    </citation>
    <scope>NUCLEOTIDE SEQUENCE</scope>
    <source>
        <strain evidence="1">Irish</strain>
        <tissue evidence="1">Whole body</tissue>
    </source>
</reference>
<evidence type="ECO:0000313" key="1">
    <source>
        <dbReference type="EMBL" id="KAK0156974.1"/>
    </source>
</evidence>
<evidence type="ECO:0000313" key="2">
    <source>
        <dbReference type="Proteomes" id="UP001168990"/>
    </source>
</evidence>
<comment type="caution">
    <text evidence="1">The sequence shown here is derived from an EMBL/GenBank/DDBJ whole genome shotgun (WGS) entry which is preliminary data.</text>
</comment>
<accession>A0AA39EU84</accession>
<dbReference type="Proteomes" id="UP001168990">
    <property type="component" value="Unassembled WGS sequence"/>
</dbReference>
<reference evidence="1" key="2">
    <citation type="submission" date="2023-03" db="EMBL/GenBank/DDBJ databases">
        <authorList>
            <person name="Inwood S.N."/>
            <person name="Skelly J.G."/>
            <person name="Guhlin J."/>
            <person name="Harrop T.W.R."/>
            <person name="Goldson S.G."/>
            <person name="Dearden P.K."/>
        </authorList>
    </citation>
    <scope>NUCLEOTIDE SEQUENCE</scope>
    <source>
        <strain evidence="1">Irish</strain>
        <tissue evidence="1">Whole body</tissue>
    </source>
</reference>
<gene>
    <name evidence="1" type="ORF">PV328_012061</name>
</gene>
<feature type="non-terminal residue" evidence="1">
    <location>
        <position position="1"/>
    </location>
</feature>
<dbReference type="AlphaFoldDB" id="A0AA39EU84"/>
<proteinExistence type="predicted"/>